<comment type="caution">
    <text evidence="8">The sequence shown here is derived from an EMBL/GenBank/DDBJ whole genome shotgun (WGS) entry which is preliminary data.</text>
</comment>
<feature type="transmembrane region" description="Helical" evidence="6">
    <location>
        <begin position="302"/>
        <end position="322"/>
    </location>
</feature>
<keyword evidence="4 6" id="KW-0472">Membrane</keyword>
<feature type="compositionally biased region" description="Low complexity" evidence="5">
    <location>
        <begin position="1"/>
        <end position="11"/>
    </location>
</feature>
<feature type="domain" description="Major facilitator superfamily (MFS) profile" evidence="7">
    <location>
        <begin position="64"/>
        <end position="445"/>
    </location>
</feature>
<evidence type="ECO:0000313" key="9">
    <source>
        <dbReference type="Proteomes" id="UP001500483"/>
    </source>
</evidence>
<feature type="transmembrane region" description="Helical" evidence="6">
    <location>
        <begin position="334"/>
        <end position="363"/>
    </location>
</feature>
<keyword evidence="2 6" id="KW-0812">Transmembrane</keyword>
<dbReference type="Proteomes" id="UP001500483">
    <property type="component" value="Unassembled WGS sequence"/>
</dbReference>
<feature type="transmembrane region" description="Helical" evidence="6">
    <location>
        <begin position="272"/>
        <end position="296"/>
    </location>
</feature>
<dbReference type="PANTHER" id="PTHR23542:SF1">
    <property type="entry name" value="MAJOR FACILITATOR SUPERFAMILY (MFS) PROFILE DOMAIN-CONTAINING PROTEIN"/>
    <property type="match status" value="1"/>
</dbReference>
<keyword evidence="9" id="KW-1185">Reference proteome</keyword>
<dbReference type="Gene3D" id="1.20.1250.20">
    <property type="entry name" value="MFS general substrate transporter like domains"/>
    <property type="match status" value="1"/>
</dbReference>
<dbReference type="PROSITE" id="PS50850">
    <property type="entry name" value="MFS"/>
    <property type="match status" value="1"/>
</dbReference>
<protein>
    <submittedName>
        <fullName evidence="8">MFS transporter</fullName>
    </submittedName>
</protein>
<evidence type="ECO:0000256" key="6">
    <source>
        <dbReference type="SAM" id="Phobius"/>
    </source>
</evidence>
<evidence type="ECO:0000256" key="1">
    <source>
        <dbReference type="ARBA" id="ARBA00004651"/>
    </source>
</evidence>
<dbReference type="PANTHER" id="PTHR23542">
    <property type="match status" value="1"/>
</dbReference>
<evidence type="ECO:0000259" key="7">
    <source>
        <dbReference type="PROSITE" id="PS50850"/>
    </source>
</evidence>
<dbReference type="EMBL" id="BAAAYK010000038">
    <property type="protein sequence ID" value="GAA3363793.1"/>
    <property type="molecule type" value="Genomic_DNA"/>
</dbReference>
<proteinExistence type="predicted"/>
<evidence type="ECO:0000313" key="8">
    <source>
        <dbReference type="EMBL" id="GAA3363793.1"/>
    </source>
</evidence>
<evidence type="ECO:0000256" key="2">
    <source>
        <dbReference type="ARBA" id="ARBA00022692"/>
    </source>
</evidence>
<organism evidence="8 9">
    <name type="scientific">Saccharopolyspora gregorii</name>
    <dbReference type="NCBI Taxonomy" id="33914"/>
    <lineage>
        <taxon>Bacteria</taxon>
        <taxon>Bacillati</taxon>
        <taxon>Actinomycetota</taxon>
        <taxon>Actinomycetes</taxon>
        <taxon>Pseudonocardiales</taxon>
        <taxon>Pseudonocardiaceae</taxon>
        <taxon>Saccharopolyspora</taxon>
    </lineage>
</organism>
<comment type="subcellular location">
    <subcellularLocation>
        <location evidence="1">Cell membrane</location>
        <topology evidence="1">Multi-pass membrane protein</topology>
    </subcellularLocation>
</comment>
<gene>
    <name evidence="8" type="ORF">GCM10020366_57110</name>
</gene>
<name>A0ABP6RZ10_9PSEU</name>
<reference evidence="9" key="1">
    <citation type="journal article" date="2019" name="Int. J. Syst. Evol. Microbiol.">
        <title>The Global Catalogue of Microorganisms (GCM) 10K type strain sequencing project: providing services to taxonomists for standard genome sequencing and annotation.</title>
        <authorList>
            <consortium name="The Broad Institute Genomics Platform"/>
            <consortium name="The Broad Institute Genome Sequencing Center for Infectious Disease"/>
            <person name="Wu L."/>
            <person name="Ma J."/>
        </authorList>
    </citation>
    <scope>NUCLEOTIDE SEQUENCE [LARGE SCALE GENOMIC DNA]</scope>
    <source>
        <strain evidence="9">JCM 9687</strain>
    </source>
</reference>
<evidence type="ECO:0000256" key="3">
    <source>
        <dbReference type="ARBA" id="ARBA00022989"/>
    </source>
</evidence>
<feature type="transmembrane region" description="Helical" evidence="6">
    <location>
        <begin position="130"/>
        <end position="149"/>
    </location>
</feature>
<accession>A0ABP6RZ10</accession>
<keyword evidence="3 6" id="KW-1133">Transmembrane helix</keyword>
<evidence type="ECO:0000256" key="4">
    <source>
        <dbReference type="ARBA" id="ARBA00023136"/>
    </source>
</evidence>
<dbReference type="Pfam" id="PF07690">
    <property type="entry name" value="MFS_1"/>
    <property type="match status" value="1"/>
</dbReference>
<feature type="region of interest" description="Disordered" evidence="5">
    <location>
        <begin position="1"/>
        <end position="32"/>
    </location>
</feature>
<dbReference type="SUPFAM" id="SSF103473">
    <property type="entry name" value="MFS general substrate transporter"/>
    <property type="match status" value="1"/>
</dbReference>
<feature type="transmembrane region" description="Helical" evidence="6">
    <location>
        <begin position="220"/>
        <end position="240"/>
    </location>
</feature>
<feature type="transmembrane region" description="Helical" evidence="6">
    <location>
        <begin position="421"/>
        <end position="439"/>
    </location>
</feature>
<feature type="transmembrane region" description="Helical" evidence="6">
    <location>
        <begin position="67"/>
        <end position="90"/>
    </location>
</feature>
<evidence type="ECO:0000256" key="5">
    <source>
        <dbReference type="SAM" id="MobiDB-lite"/>
    </source>
</evidence>
<dbReference type="InterPro" id="IPR036259">
    <property type="entry name" value="MFS_trans_sf"/>
</dbReference>
<dbReference type="InterPro" id="IPR011701">
    <property type="entry name" value="MFS"/>
</dbReference>
<sequence>MAGLGRPAAARSAREARTAGSRLVPGDGEHPENDWYRRTRTRILVRVSHSITLADYRAALRTPGATAPVLTSLLGRLPIAMIGLALLLYVQKVTGSFATAGLVSAAELVGVACGSVVQSRVIDRIGPTRPMVLMSAALAVFVAAEITAIESGAPVVVLTALGFLLGASQPTVAPASRALWAQLLPAGPARDAAYSYEAISMEVFFILGPGLAGLLVALPWAGAGVVAGSACMIVGSIGFASTRAARRLRPQDDSRTSGGMLGALRAPGMRTVALAALGFGCLIGFVEVGVPASAVAAGAPNAGGLLLSALSVTSVVFGVLYGMRPWPRPMHLRLPALLLGFAGLVALLALPGTLWGLCLALLLAGCLITPQSTAHSVALDLAAPAGTETEAFGWVVTAVTLGAAAGQSISGRIVESAGPPAAFLLAGVVGVVLAAGLWVRRGTLLPVREPALV</sequence>
<dbReference type="InterPro" id="IPR020846">
    <property type="entry name" value="MFS_dom"/>
</dbReference>
<feature type="transmembrane region" description="Helical" evidence="6">
    <location>
        <begin position="96"/>
        <end position="118"/>
    </location>
</feature>